<feature type="region of interest" description="Disordered" evidence="5">
    <location>
        <begin position="39"/>
        <end position="146"/>
    </location>
</feature>
<dbReference type="InterPro" id="IPR050675">
    <property type="entry name" value="OAF3"/>
</dbReference>
<dbReference type="InterPro" id="IPR011011">
    <property type="entry name" value="Znf_FYVE_PHD"/>
</dbReference>
<feature type="compositionally biased region" description="Basic and acidic residues" evidence="5">
    <location>
        <begin position="89"/>
        <end position="98"/>
    </location>
</feature>
<evidence type="ECO:0000256" key="3">
    <source>
        <dbReference type="ARBA" id="ARBA00023163"/>
    </source>
</evidence>
<keyword evidence="4" id="KW-0539">Nucleus</keyword>
<dbReference type="EMBL" id="SNSC02000020">
    <property type="protein sequence ID" value="TID15720.1"/>
    <property type="molecule type" value="Genomic_DNA"/>
</dbReference>
<dbReference type="CDD" id="cd00067">
    <property type="entry name" value="GAL4"/>
    <property type="match status" value="2"/>
</dbReference>
<dbReference type="Gene3D" id="4.10.240.10">
    <property type="entry name" value="Zn(2)-C6 fungal-type DNA-binding domain"/>
    <property type="match status" value="1"/>
</dbReference>
<protein>
    <recommendedName>
        <fullName evidence="6">Zn(2)-C6 fungal-type domain-containing protein</fullName>
    </recommendedName>
</protein>
<feature type="compositionally biased region" description="Low complexity" evidence="5">
    <location>
        <begin position="108"/>
        <end position="119"/>
    </location>
</feature>
<dbReference type="GO" id="GO:0008270">
    <property type="term" value="F:zinc ion binding"/>
    <property type="evidence" value="ECO:0007669"/>
    <property type="project" value="InterPro"/>
</dbReference>
<accession>A0A4Z1P4R6</accession>
<feature type="domain" description="Zn(2)-C6 fungal-type" evidence="6">
    <location>
        <begin position="8"/>
        <end position="37"/>
    </location>
</feature>
<feature type="compositionally biased region" description="Basic and acidic residues" evidence="5">
    <location>
        <begin position="204"/>
        <end position="227"/>
    </location>
</feature>
<feature type="compositionally biased region" description="Basic and acidic residues" evidence="5">
    <location>
        <begin position="661"/>
        <end position="673"/>
    </location>
</feature>
<evidence type="ECO:0000256" key="4">
    <source>
        <dbReference type="ARBA" id="ARBA00023242"/>
    </source>
</evidence>
<dbReference type="InterPro" id="IPR001138">
    <property type="entry name" value="Zn2Cys6_DnaBD"/>
</dbReference>
<evidence type="ECO:0000259" key="6">
    <source>
        <dbReference type="PROSITE" id="PS50048"/>
    </source>
</evidence>
<keyword evidence="8" id="KW-1185">Reference proteome</keyword>
<dbReference type="PANTHER" id="PTHR31069:SF32">
    <property type="entry name" value="ARGININE METABOLISM REGULATION PROTEIN II"/>
    <property type="match status" value="1"/>
</dbReference>
<feature type="compositionally biased region" description="Polar residues" evidence="5">
    <location>
        <begin position="343"/>
        <end position="364"/>
    </location>
</feature>
<dbReference type="InterPro" id="IPR036864">
    <property type="entry name" value="Zn2-C6_fun-type_DNA-bd_sf"/>
</dbReference>
<keyword evidence="1" id="KW-0805">Transcription regulation</keyword>
<dbReference type="SUPFAM" id="SSF57701">
    <property type="entry name" value="Zn2/Cys6 DNA-binding domain"/>
    <property type="match status" value="2"/>
</dbReference>
<evidence type="ECO:0000256" key="5">
    <source>
        <dbReference type="SAM" id="MobiDB-lite"/>
    </source>
</evidence>
<feature type="compositionally biased region" description="Basic residues" evidence="5">
    <location>
        <begin position="49"/>
        <end position="61"/>
    </location>
</feature>
<dbReference type="PROSITE" id="PS00463">
    <property type="entry name" value="ZN2_CY6_FUNGAL_1"/>
    <property type="match status" value="1"/>
</dbReference>
<dbReference type="SMART" id="SM00066">
    <property type="entry name" value="GAL4"/>
    <property type="match status" value="2"/>
</dbReference>
<organism evidence="7 8">
    <name type="scientific">Venturia nashicola</name>
    <dbReference type="NCBI Taxonomy" id="86259"/>
    <lineage>
        <taxon>Eukaryota</taxon>
        <taxon>Fungi</taxon>
        <taxon>Dikarya</taxon>
        <taxon>Ascomycota</taxon>
        <taxon>Pezizomycotina</taxon>
        <taxon>Dothideomycetes</taxon>
        <taxon>Pleosporomycetidae</taxon>
        <taxon>Venturiales</taxon>
        <taxon>Venturiaceae</taxon>
        <taxon>Venturia</taxon>
    </lineage>
</organism>
<feature type="domain" description="Zn(2)-C6 fungal-type" evidence="6">
    <location>
        <begin position="240"/>
        <end position="270"/>
    </location>
</feature>
<feature type="region of interest" description="Disordered" evidence="5">
    <location>
        <begin position="641"/>
        <end position="673"/>
    </location>
</feature>
<name>A0A4Z1P4R6_9PEZI</name>
<feature type="region of interest" description="Disordered" evidence="5">
    <location>
        <begin position="202"/>
        <end position="236"/>
    </location>
</feature>
<feature type="compositionally biased region" description="Polar residues" evidence="5">
    <location>
        <begin position="320"/>
        <end position="334"/>
    </location>
</feature>
<evidence type="ECO:0000256" key="1">
    <source>
        <dbReference type="ARBA" id="ARBA00023015"/>
    </source>
</evidence>
<reference evidence="7 8" key="1">
    <citation type="submission" date="2019-04" db="EMBL/GenBank/DDBJ databases">
        <title>High contiguity whole genome sequence and gene annotation resource for two Venturia nashicola isolates.</title>
        <authorList>
            <person name="Prokchorchik M."/>
            <person name="Won K."/>
            <person name="Lee Y."/>
            <person name="Choi E.D."/>
            <person name="Segonzac C."/>
            <person name="Sohn K.H."/>
        </authorList>
    </citation>
    <scope>NUCLEOTIDE SEQUENCE [LARGE SCALE GENOMIC DNA]</scope>
    <source>
        <strain evidence="7 8">PRI2</strain>
    </source>
</reference>
<feature type="compositionally biased region" description="Basic and acidic residues" evidence="5">
    <location>
        <begin position="641"/>
        <end position="651"/>
    </location>
</feature>
<dbReference type="SUPFAM" id="SSF57903">
    <property type="entry name" value="FYVE/PHD zinc finger"/>
    <property type="match status" value="1"/>
</dbReference>
<dbReference type="Proteomes" id="UP000298493">
    <property type="component" value="Unassembled WGS sequence"/>
</dbReference>
<gene>
    <name evidence="7" type="ORF">E6O75_ATG08048</name>
</gene>
<feature type="region of interest" description="Disordered" evidence="5">
    <location>
        <begin position="320"/>
        <end position="368"/>
    </location>
</feature>
<dbReference type="AlphaFoldDB" id="A0A4Z1P4R6"/>
<dbReference type="PROSITE" id="PS50048">
    <property type="entry name" value="ZN2_CY6_FUNGAL_2"/>
    <property type="match status" value="2"/>
</dbReference>
<sequence length="673" mass="75240">MPPRQLPACEQCRHKQKKCDRQRPCGKCKKTPHLCLYPGDSGYTGNLKKSNKLKVSPHHSLRSAGLGDQGAVQAQIQGEHGSDTQVGRDGVEDAKWPEQDSTDLTAPGGRNTRRGGTTNSESTAEANKRVPTDQSKGQPQIGLRPGGMIFTLDDPNNTILWSQHAADSSPNRASSARKLLTHLRIHDQDNIDKMADALLRTKQKHDEQLSDDQPDPKKRMRMDDEGSFHGSGNENKHPAVCKPCRAQKKGCEETRPCSRCVKAGNPELCVPTIAKQHRRPRYKDKAERVKPGADSTQNKARPKPVPILNLDSLAAGPVNQQTMRHPQDPRSQLHNSERPSPTLAPSTSQHVPFTPTTRPASTNPMMEPRLTSLPSLIRGKGRGVYIIDLRNLVTDGQTTLQLATQNQHSLIELRANNPPAAGYWPHVLIDSAWSEKTKAVPESVNCLIHIPDTECGDFWGLFSAPTSKTQGHRDYTCLIETPQNGRMLWACLSKKVVDAIRYYNGTWLRIQRNQPVFLPGTMGFQNWISAAGTWISDYELPIGQDTLAFEKTMVKTVADDGKTTYSVSRRMVEERTIVCQAGERCGNGEYHLSCLGISQENWEDVLLALEWWCPTCRERWPNEAKRGVLLKGERLELRMREHEPKAAKPMDSRLFGPQPTAERRPHRGFEMAK</sequence>
<comment type="caution">
    <text evidence="7">The sequence shown here is derived from an EMBL/GenBank/DDBJ whole genome shotgun (WGS) entry which is preliminary data.</text>
</comment>
<dbReference type="InterPro" id="IPR013083">
    <property type="entry name" value="Znf_RING/FYVE/PHD"/>
</dbReference>
<evidence type="ECO:0000313" key="7">
    <source>
        <dbReference type="EMBL" id="TID15720.1"/>
    </source>
</evidence>
<proteinExistence type="predicted"/>
<evidence type="ECO:0000256" key="2">
    <source>
        <dbReference type="ARBA" id="ARBA00023125"/>
    </source>
</evidence>
<dbReference type="GO" id="GO:0000981">
    <property type="term" value="F:DNA-binding transcription factor activity, RNA polymerase II-specific"/>
    <property type="evidence" value="ECO:0007669"/>
    <property type="project" value="InterPro"/>
</dbReference>
<evidence type="ECO:0000313" key="8">
    <source>
        <dbReference type="Proteomes" id="UP000298493"/>
    </source>
</evidence>
<keyword evidence="2" id="KW-0238">DNA-binding</keyword>
<dbReference type="PANTHER" id="PTHR31069">
    <property type="entry name" value="OLEATE-ACTIVATED TRANSCRIPTION FACTOR 1-RELATED"/>
    <property type="match status" value="1"/>
</dbReference>
<dbReference type="Pfam" id="PF00172">
    <property type="entry name" value="Zn_clus"/>
    <property type="match status" value="1"/>
</dbReference>
<dbReference type="Gene3D" id="3.30.40.10">
    <property type="entry name" value="Zinc/RING finger domain, C3HC4 (zinc finger)"/>
    <property type="match status" value="1"/>
</dbReference>
<dbReference type="GO" id="GO:0003677">
    <property type="term" value="F:DNA binding"/>
    <property type="evidence" value="ECO:0007669"/>
    <property type="project" value="UniProtKB-KW"/>
</dbReference>
<feature type="region of interest" description="Disordered" evidence="5">
    <location>
        <begin position="274"/>
        <end position="305"/>
    </location>
</feature>
<keyword evidence="3" id="KW-0804">Transcription</keyword>